<dbReference type="EMBL" id="CP072755">
    <property type="protein sequence ID" value="QUC19445.1"/>
    <property type="molecule type" value="Genomic_DNA"/>
</dbReference>
<feature type="compositionally biased region" description="Basic and acidic residues" evidence="1">
    <location>
        <begin position="175"/>
        <end position="185"/>
    </location>
</feature>
<organism evidence="2 3">
    <name type="scientific">Ustilaginoidea virens</name>
    <name type="common">Rice false smut fungus</name>
    <name type="synonym">Villosiclava virens</name>
    <dbReference type="NCBI Taxonomy" id="1159556"/>
    <lineage>
        <taxon>Eukaryota</taxon>
        <taxon>Fungi</taxon>
        <taxon>Dikarya</taxon>
        <taxon>Ascomycota</taxon>
        <taxon>Pezizomycotina</taxon>
        <taxon>Sordariomycetes</taxon>
        <taxon>Hypocreomycetidae</taxon>
        <taxon>Hypocreales</taxon>
        <taxon>Clavicipitaceae</taxon>
        <taxon>Ustilaginoidea</taxon>
    </lineage>
</organism>
<dbReference type="KEGG" id="uvi:66064464"/>
<feature type="region of interest" description="Disordered" evidence="1">
    <location>
        <begin position="1"/>
        <end position="41"/>
    </location>
</feature>
<gene>
    <name evidence="2" type="ORF">UV8b_03686</name>
</gene>
<feature type="compositionally biased region" description="Polar residues" evidence="1">
    <location>
        <begin position="25"/>
        <end position="36"/>
    </location>
</feature>
<dbReference type="OrthoDB" id="5411773at2759"/>
<feature type="region of interest" description="Disordered" evidence="1">
    <location>
        <begin position="332"/>
        <end position="371"/>
    </location>
</feature>
<name>A0A8E5HPT7_USTVR</name>
<evidence type="ECO:0008006" key="4">
    <source>
        <dbReference type="Google" id="ProtNLM"/>
    </source>
</evidence>
<keyword evidence="3" id="KW-1185">Reference proteome</keyword>
<evidence type="ECO:0000256" key="1">
    <source>
        <dbReference type="SAM" id="MobiDB-lite"/>
    </source>
</evidence>
<dbReference type="RefSeq" id="XP_042997118.1">
    <property type="nucleotide sequence ID" value="XM_043141184.1"/>
</dbReference>
<feature type="compositionally biased region" description="Low complexity" evidence="1">
    <location>
        <begin position="1"/>
        <end position="22"/>
    </location>
</feature>
<dbReference type="GeneID" id="66064464"/>
<accession>A0A8E5HPT7</accession>
<proteinExistence type="predicted"/>
<dbReference type="Proteomes" id="UP000027002">
    <property type="component" value="Chromosome 3"/>
</dbReference>
<sequence>MATRPSNSGSSSPESYYTASHSNVERGSTTASSPGQNAPCPYREARQLQRELKDHCQIFLEEQLYTCAISLLNSTLGSGMSRRTPSSKPVLIPPPSHLALLSTLAVHPLHTTRAENARLREVSSVALSYLRRLLSVSGPVNAGFRTAFQFHSSPRRGRRPGLANAGSDSDASDGDGEHGARDRPRGRMANQSSIWSRGQDLWMTVGWAFNTSALHPDRWRYWKVWLHFMLDVLDADWAERERQDEVAHETNGGEGDAPTASRRESMIAMYMGLQDGAGQAAHKRIIKALLADGSPLSSSSFPAVFEKELRGPRRTSKKRKRDQVLDLENDKYGDYLDDDSISSGVSEPPTPPKPRGQRRKSTLLGTSESGPAESVGLRLRFFQLISAATCALGKEMEVCRLYEELALGIKGLRLDMFALHVTQKENPLPAEAHVSIIRDLFHLLLPPRYKDPRKVDPGGHAEARLTMRMLEDCYVSWPANTVALEDNAKLSLLVESAIQLLWLNDAIDYTESFGAACETGIQSREAKARKRRTGKIRAESDDVVAQEILHSSGQRIRVLLDELKSTTPL</sequence>
<evidence type="ECO:0000313" key="2">
    <source>
        <dbReference type="EMBL" id="QUC19445.1"/>
    </source>
</evidence>
<dbReference type="AlphaFoldDB" id="A0A8E5HPT7"/>
<evidence type="ECO:0000313" key="3">
    <source>
        <dbReference type="Proteomes" id="UP000027002"/>
    </source>
</evidence>
<protein>
    <recommendedName>
        <fullName evidence="4">Major facilitator superfamily transporter</fullName>
    </recommendedName>
</protein>
<feature type="region of interest" description="Disordered" evidence="1">
    <location>
        <begin position="152"/>
        <end position="192"/>
    </location>
</feature>
<reference evidence="2" key="1">
    <citation type="submission" date="2020-03" db="EMBL/GenBank/DDBJ databases">
        <title>A mixture of massive structural variations and highly conserved coding sequences in Ustilaginoidea virens genome.</title>
        <authorList>
            <person name="Zhang K."/>
            <person name="Zhao Z."/>
            <person name="Zhang Z."/>
            <person name="Li Y."/>
            <person name="Hsiang T."/>
            <person name="Sun W."/>
        </authorList>
    </citation>
    <scope>NUCLEOTIDE SEQUENCE</scope>
    <source>
        <strain evidence="2">UV-8b</strain>
    </source>
</reference>